<dbReference type="EMBL" id="LAZR01002689">
    <property type="protein sequence ID" value="KKN26852.1"/>
    <property type="molecule type" value="Genomic_DNA"/>
</dbReference>
<reference evidence="1" key="1">
    <citation type="journal article" date="2015" name="Nature">
        <title>Complex archaea that bridge the gap between prokaryotes and eukaryotes.</title>
        <authorList>
            <person name="Spang A."/>
            <person name="Saw J.H."/>
            <person name="Jorgensen S.L."/>
            <person name="Zaremba-Niedzwiedzka K."/>
            <person name="Martijn J."/>
            <person name="Lind A.E."/>
            <person name="van Eijk R."/>
            <person name="Schleper C."/>
            <person name="Guy L."/>
            <person name="Ettema T.J."/>
        </authorList>
    </citation>
    <scope>NUCLEOTIDE SEQUENCE</scope>
</reference>
<organism evidence="1">
    <name type="scientific">marine sediment metagenome</name>
    <dbReference type="NCBI Taxonomy" id="412755"/>
    <lineage>
        <taxon>unclassified sequences</taxon>
        <taxon>metagenomes</taxon>
        <taxon>ecological metagenomes</taxon>
    </lineage>
</organism>
<proteinExistence type="predicted"/>
<name>A0A0F9PQG0_9ZZZZ</name>
<comment type="caution">
    <text evidence="1">The sequence shown here is derived from an EMBL/GenBank/DDBJ whole genome shotgun (WGS) entry which is preliminary data.</text>
</comment>
<gene>
    <name evidence="1" type="ORF">LCGC14_0870570</name>
</gene>
<evidence type="ECO:0000313" key="1">
    <source>
        <dbReference type="EMBL" id="KKN26852.1"/>
    </source>
</evidence>
<sequence length="123" mass="14573">MKKTILLIMLVFILLSSFASAIKVNYYHYKINQDDCRLVLESIPERYYEGILAINQYIYPQRYAGSYMWNPSIINIYDNCSLTTLIHELAHNKNKIDGINMFHSLNHKIGFRIAQREIWQNLN</sequence>
<accession>A0A0F9PQG0</accession>
<protein>
    <submittedName>
        <fullName evidence="1">Uncharacterized protein</fullName>
    </submittedName>
</protein>
<dbReference type="AlphaFoldDB" id="A0A0F9PQG0"/>